<dbReference type="HAMAP" id="MF_02019">
    <property type="entry name" value="MurF"/>
    <property type="match status" value="1"/>
</dbReference>
<dbReference type="GO" id="GO:0005737">
    <property type="term" value="C:cytoplasm"/>
    <property type="evidence" value="ECO:0007669"/>
    <property type="project" value="UniProtKB-SubCell"/>
</dbReference>
<protein>
    <recommendedName>
        <fullName evidence="10 11">UDP-N-acetylmuramoyl-tripeptide--D-alanyl-D-alanine ligase</fullName>
        <ecNumber evidence="10 11">6.3.2.10</ecNumber>
    </recommendedName>
    <alternativeName>
        <fullName evidence="10">D-alanyl-D-alanine-adding enzyme</fullName>
    </alternativeName>
</protein>
<dbReference type="InterPro" id="IPR035911">
    <property type="entry name" value="MurE/MurF_N"/>
</dbReference>
<dbReference type="GO" id="GO:0051301">
    <property type="term" value="P:cell division"/>
    <property type="evidence" value="ECO:0007669"/>
    <property type="project" value="UniProtKB-KW"/>
</dbReference>
<keyword evidence="8 10" id="KW-0131">Cell cycle</keyword>
<proteinExistence type="inferred from homology"/>
<dbReference type="GO" id="GO:0047480">
    <property type="term" value="F:UDP-N-acetylmuramoyl-tripeptide-D-alanyl-D-alanine ligase activity"/>
    <property type="evidence" value="ECO:0007669"/>
    <property type="project" value="UniProtKB-UniRule"/>
</dbReference>
<dbReference type="InterPro" id="IPR036615">
    <property type="entry name" value="Mur_ligase_C_dom_sf"/>
</dbReference>
<evidence type="ECO:0000256" key="5">
    <source>
        <dbReference type="ARBA" id="ARBA00022840"/>
    </source>
</evidence>
<evidence type="ECO:0000256" key="2">
    <source>
        <dbReference type="ARBA" id="ARBA00022598"/>
    </source>
</evidence>
<keyword evidence="2 10" id="KW-0436">Ligase</keyword>
<dbReference type="PANTHER" id="PTHR43024:SF1">
    <property type="entry name" value="UDP-N-ACETYLMURAMOYL-TRIPEPTIDE--D-ALANYL-D-ALANINE LIGASE"/>
    <property type="match status" value="1"/>
</dbReference>
<evidence type="ECO:0000256" key="4">
    <source>
        <dbReference type="ARBA" id="ARBA00022741"/>
    </source>
</evidence>
<evidence type="ECO:0000256" key="7">
    <source>
        <dbReference type="ARBA" id="ARBA00022984"/>
    </source>
</evidence>
<keyword evidence="4 10" id="KW-0547">Nucleotide-binding</keyword>
<gene>
    <name evidence="10" type="primary">murF</name>
    <name evidence="15" type="ORF">ENS56_11455</name>
</gene>
<dbReference type="InterPro" id="IPR036565">
    <property type="entry name" value="Mur-like_cat_sf"/>
</dbReference>
<comment type="subcellular location">
    <subcellularLocation>
        <location evidence="10 11">Cytoplasm</location>
    </subcellularLocation>
</comment>
<comment type="caution">
    <text evidence="15">The sequence shown here is derived from an EMBL/GenBank/DDBJ whole genome shotgun (WGS) entry which is preliminary data.</text>
</comment>
<dbReference type="GO" id="GO:0008360">
    <property type="term" value="P:regulation of cell shape"/>
    <property type="evidence" value="ECO:0007669"/>
    <property type="project" value="UniProtKB-KW"/>
</dbReference>
<evidence type="ECO:0000256" key="9">
    <source>
        <dbReference type="ARBA" id="ARBA00023316"/>
    </source>
</evidence>
<dbReference type="NCBIfam" id="TIGR01143">
    <property type="entry name" value="murF"/>
    <property type="match status" value="1"/>
</dbReference>
<reference evidence="15" key="1">
    <citation type="journal article" date="2020" name="mSystems">
        <title>Genome- and Community-Level Interaction Insights into Carbon Utilization and Element Cycling Functions of Hydrothermarchaeota in Hydrothermal Sediment.</title>
        <authorList>
            <person name="Zhou Z."/>
            <person name="Liu Y."/>
            <person name="Xu W."/>
            <person name="Pan J."/>
            <person name="Luo Z.H."/>
            <person name="Li M."/>
        </authorList>
    </citation>
    <scope>NUCLEOTIDE SEQUENCE [LARGE SCALE GENOMIC DNA]</scope>
    <source>
        <strain evidence="15">SpSt-500</strain>
    </source>
</reference>
<dbReference type="GO" id="GO:0005524">
    <property type="term" value="F:ATP binding"/>
    <property type="evidence" value="ECO:0007669"/>
    <property type="project" value="UniProtKB-UniRule"/>
</dbReference>
<name>A0A832DIM0_9BACT</name>
<feature type="binding site" evidence="10">
    <location>
        <begin position="116"/>
        <end position="122"/>
    </location>
    <ligand>
        <name>ATP</name>
        <dbReference type="ChEBI" id="CHEBI:30616"/>
    </ligand>
</feature>
<dbReference type="InterPro" id="IPR051046">
    <property type="entry name" value="MurCDEF_CellWall_CoF430Synth"/>
</dbReference>
<dbReference type="Gene3D" id="3.40.1390.10">
    <property type="entry name" value="MurE/MurF, N-terminal domain"/>
    <property type="match status" value="1"/>
</dbReference>
<keyword evidence="1 10" id="KW-0963">Cytoplasm</keyword>
<dbReference type="Pfam" id="PF01225">
    <property type="entry name" value="Mur_ligase"/>
    <property type="match status" value="1"/>
</dbReference>
<dbReference type="GO" id="GO:0071555">
    <property type="term" value="P:cell wall organization"/>
    <property type="evidence" value="ECO:0007669"/>
    <property type="project" value="UniProtKB-KW"/>
</dbReference>
<evidence type="ECO:0000313" key="15">
    <source>
        <dbReference type="EMBL" id="HGT48645.1"/>
    </source>
</evidence>
<evidence type="ECO:0000256" key="3">
    <source>
        <dbReference type="ARBA" id="ARBA00022618"/>
    </source>
</evidence>
<dbReference type="Gene3D" id="3.90.190.20">
    <property type="entry name" value="Mur ligase, C-terminal domain"/>
    <property type="match status" value="1"/>
</dbReference>
<accession>A0A832DIM0</accession>
<dbReference type="SUPFAM" id="SSF53623">
    <property type="entry name" value="MurD-like peptide ligases, catalytic domain"/>
    <property type="match status" value="1"/>
</dbReference>
<dbReference type="InterPro" id="IPR004101">
    <property type="entry name" value="Mur_ligase_C"/>
</dbReference>
<feature type="domain" description="Mur ligase N-terminal catalytic" evidence="12">
    <location>
        <begin position="28"/>
        <end position="101"/>
    </location>
</feature>
<evidence type="ECO:0000256" key="1">
    <source>
        <dbReference type="ARBA" id="ARBA00022490"/>
    </source>
</evidence>
<evidence type="ECO:0000256" key="8">
    <source>
        <dbReference type="ARBA" id="ARBA00023306"/>
    </source>
</evidence>
<dbReference type="UniPathway" id="UPA00219"/>
<dbReference type="EC" id="6.3.2.10" evidence="10 11"/>
<comment type="function">
    <text evidence="10 11">Involved in cell wall formation. Catalyzes the final step in the synthesis of UDP-N-acetylmuramoyl-pentapeptide, the precursor of murein.</text>
</comment>
<keyword evidence="9 10" id="KW-0961">Cell wall biogenesis/degradation</keyword>
<dbReference type="InterPro" id="IPR000713">
    <property type="entry name" value="Mur_ligase_N"/>
</dbReference>
<evidence type="ECO:0000259" key="12">
    <source>
        <dbReference type="Pfam" id="PF01225"/>
    </source>
</evidence>
<dbReference type="InterPro" id="IPR005863">
    <property type="entry name" value="UDP-N-AcMur_synth"/>
</dbReference>
<evidence type="ECO:0000259" key="14">
    <source>
        <dbReference type="Pfam" id="PF08245"/>
    </source>
</evidence>
<feature type="domain" description="Mur ligase central" evidence="14">
    <location>
        <begin position="114"/>
        <end position="301"/>
    </location>
</feature>
<keyword evidence="6 10" id="KW-0133">Cell shape</keyword>
<organism evidence="15">
    <name type="scientific">Ignavibacterium album</name>
    <dbReference type="NCBI Taxonomy" id="591197"/>
    <lineage>
        <taxon>Bacteria</taxon>
        <taxon>Pseudomonadati</taxon>
        <taxon>Ignavibacteriota</taxon>
        <taxon>Ignavibacteria</taxon>
        <taxon>Ignavibacteriales</taxon>
        <taxon>Ignavibacteriaceae</taxon>
        <taxon>Ignavibacterium</taxon>
    </lineage>
</organism>
<dbReference type="Gene3D" id="3.40.1190.10">
    <property type="entry name" value="Mur-like, catalytic domain"/>
    <property type="match status" value="1"/>
</dbReference>
<dbReference type="Pfam" id="PF08245">
    <property type="entry name" value="Mur_ligase_M"/>
    <property type="match status" value="1"/>
</dbReference>
<comment type="pathway">
    <text evidence="10 11">Cell wall biogenesis; peptidoglycan biosynthesis.</text>
</comment>
<dbReference type="EMBL" id="DSVI01000018">
    <property type="protein sequence ID" value="HGT48645.1"/>
    <property type="molecule type" value="Genomic_DNA"/>
</dbReference>
<evidence type="ECO:0000256" key="6">
    <source>
        <dbReference type="ARBA" id="ARBA00022960"/>
    </source>
</evidence>
<dbReference type="GO" id="GO:0009252">
    <property type="term" value="P:peptidoglycan biosynthetic process"/>
    <property type="evidence" value="ECO:0007669"/>
    <property type="project" value="UniProtKB-UniRule"/>
</dbReference>
<sequence>MKKIKLTLNDFFNLPDAEIFNPDKFKDISSVSIDSRKIGKNCLFIAIKGERFDGHDFVDEVVKKKVSAVLINKNQLKRFSNLEIPFITVKDTSKSLGDVASVWRDKLNAKVIGITGSAGKTTTKEILAAILSVKYRVNKTAGNNNNHIGVPLTLLATKAKHQIAVVEHGTNHFGEIKYTATISRPDLAVITMIGYSHLEYLKDRNGVLKEKSELLKITVKNGGIAFINNDDDLLKKFGKSIKRKITFGFDNQSDYQAKILDFDKLGRPTVTIKYSKNLFKAKLPLAGEQNAKNFLAAFAIAKELKLTDKQILKGLKKIKSVGKRLEIKKHDETILINDSYNANPDSMKASLNLLSKMKPSFKKIAILGDMYELGNLSKKLHSEVGQFINQLRLNEVYTVGKFSENIFKQLNGRVPVKKHFEEKSSLLKSLKNISLKKSVVLIKGSRGMRMEEIYSALEERLK</sequence>
<dbReference type="AlphaFoldDB" id="A0A832DIM0"/>
<dbReference type="SUPFAM" id="SSF63418">
    <property type="entry name" value="MurE/MurF N-terminal domain"/>
    <property type="match status" value="1"/>
</dbReference>
<comment type="catalytic activity">
    <reaction evidence="10 11">
        <text>D-alanyl-D-alanine + UDP-N-acetyl-alpha-D-muramoyl-L-alanyl-gamma-D-glutamyl-meso-2,6-diaminopimelate + ATP = UDP-N-acetyl-alpha-D-muramoyl-L-alanyl-gamma-D-glutamyl-meso-2,6-diaminopimeloyl-D-alanyl-D-alanine + ADP + phosphate + H(+)</text>
        <dbReference type="Rhea" id="RHEA:28374"/>
        <dbReference type="ChEBI" id="CHEBI:15378"/>
        <dbReference type="ChEBI" id="CHEBI:30616"/>
        <dbReference type="ChEBI" id="CHEBI:43474"/>
        <dbReference type="ChEBI" id="CHEBI:57822"/>
        <dbReference type="ChEBI" id="CHEBI:61386"/>
        <dbReference type="ChEBI" id="CHEBI:83905"/>
        <dbReference type="ChEBI" id="CHEBI:456216"/>
        <dbReference type="EC" id="6.3.2.10"/>
    </reaction>
</comment>
<evidence type="ECO:0000256" key="10">
    <source>
        <dbReference type="HAMAP-Rule" id="MF_02019"/>
    </source>
</evidence>
<comment type="similarity">
    <text evidence="10">Belongs to the MurCDEF family. MurF subfamily.</text>
</comment>
<dbReference type="Pfam" id="PF02875">
    <property type="entry name" value="Mur_ligase_C"/>
    <property type="match status" value="1"/>
</dbReference>
<keyword evidence="5 10" id="KW-0067">ATP-binding</keyword>
<dbReference type="InterPro" id="IPR013221">
    <property type="entry name" value="Mur_ligase_cen"/>
</dbReference>
<evidence type="ECO:0000259" key="13">
    <source>
        <dbReference type="Pfam" id="PF02875"/>
    </source>
</evidence>
<keyword evidence="3 10" id="KW-0132">Cell division</keyword>
<keyword evidence="7 10" id="KW-0573">Peptidoglycan synthesis</keyword>
<dbReference type="SUPFAM" id="SSF53244">
    <property type="entry name" value="MurD-like peptide ligases, peptide-binding domain"/>
    <property type="match status" value="1"/>
</dbReference>
<feature type="domain" description="Mur ligase C-terminal" evidence="13">
    <location>
        <begin position="324"/>
        <end position="446"/>
    </location>
</feature>
<evidence type="ECO:0000256" key="11">
    <source>
        <dbReference type="RuleBase" id="RU004136"/>
    </source>
</evidence>
<dbReference type="PANTHER" id="PTHR43024">
    <property type="entry name" value="UDP-N-ACETYLMURAMOYL-TRIPEPTIDE--D-ALANYL-D-ALANINE LIGASE"/>
    <property type="match status" value="1"/>
</dbReference>